<dbReference type="Proteomes" id="UP000193240">
    <property type="component" value="Unassembled WGS sequence"/>
</dbReference>
<gene>
    <name evidence="2" type="ORF">B5807_08288</name>
</gene>
<reference evidence="2 3" key="1">
    <citation type="journal article" date="2017" name="Genome Announc.">
        <title>Genome sequence of the saprophytic ascomycete Epicoccum nigrum ICMP 19927 strain isolated from New Zealand.</title>
        <authorList>
            <person name="Fokin M."/>
            <person name="Fleetwood D."/>
            <person name="Weir B.S."/>
            <person name="Villas-Boas S.G."/>
        </authorList>
    </citation>
    <scope>NUCLEOTIDE SEQUENCE [LARGE SCALE GENOMIC DNA]</scope>
    <source>
        <strain evidence="2 3">ICMP 19927</strain>
    </source>
</reference>
<evidence type="ECO:0000313" key="2">
    <source>
        <dbReference type="EMBL" id="OSS46093.1"/>
    </source>
</evidence>
<organism evidence="2 3">
    <name type="scientific">Epicoccum nigrum</name>
    <name type="common">Soil fungus</name>
    <name type="synonym">Epicoccum purpurascens</name>
    <dbReference type="NCBI Taxonomy" id="105696"/>
    <lineage>
        <taxon>Eukaryota</taxon>
        <taxon>Fungi</taxon>
        <taxon>Dikarya</taxon>
        <taxon>Ascomycota</taxon>
        <taxon>Pezizomycotina</taxon>
        <taxon>Dothideomycetes</taxon>
        <taxon>Pleosporomycetidae</taxon>
        <taxon>Pleosporales</taxon>
        <taxon>Pleosporineae</taxon>
        <taxon>Didymellaceae</taxon>
        <taxon>Epicoccum</taxon>
    </lineage>
</organism>
<proteinExistence type="predicted"/>
<keyword evidence="3" id="KW-1185">Reference proteome</keyword>
<accession>A0A1Y2LQ62</accession>
<feature type="region of interest" description="Disordered" evidence="1">
    <location>
        <begin position="29"/>
        <end position="67"/>
    </location>
</feature>
<evidence type="ECO:0000256" key="1">
    <source>
        <dbReference type="SAM" id="MobiDB-lite"/>
    </source>
</evidence>
<evidence type="ECO:0000313" key="3">
    <source>
        <dbReference type="Proteomes" id="UP000193240"/>
    </source>
</evidence>
<dbReference type="AlphaFoldDB" id="A0A1Y2LQ62"/>
<dbReference type="EMBL" id="KZ107852">
    <property type="protein sequence ID" value="OSS46093.1"/>
    <property type="molecule type" value="Genomic_DNA"/>
</dbReference>
<sequence>MNVAHPVLPDLMLHFQEFLDATREEWFPAEEYNHNDNSNDDNSDNDNDESDAKSVNGAATLLTPGNPCLSDYVKESLMKQESLDRAKGKRKAESQLQPEMSKRNGGSAADDPNS</sequence>
<feature type="compositionally biased region" description="Acidic residues" evidence="1">
    <location>
        <begin position="38"/>
        <end position="49"/>
    </location>
</feature>
<dbReference type="InParanoid" id="A0A1Y2LQ62"/>
<protein>
    <submittedName>
        <fullName evidence="2">Uncharacterized protein</fullName>
    </submittedName>
</protein>
<feature type="region of interest" description="Disordered" evidence="1">
    <location>
        <begin position="79"/>
        <end position="114"/>
    </location>
</feature>
<name>A0A1Y2LQ62_EPING</name>